<dbReference type="GO" id="GO:0016620">
    <property type="term" value="F:oxidoreductase activity, acting on the aldehyde or oxo group of donors, NAD or NADP as acceptor"/>
    <property type="evidence" value="ECO:0007669"/>
    <property type="project" value="InterPro"/>
</dbReference>
<feature type="region of interest" description="Disordered" evidence="4">
    <location>
        <begin position="1"/>
        <end position="56"/>
    </location>
</feature>
<dbReference type="AlphaFoldDB" id="A0A6N7PLG9"/>
<evidence type="ECO:0000256" key="2">
    <source>
        <dbReference type="PROSITE-ProRule" id="PRU10007"/>
    </source>
</evidence>
<organism evidence="6 7">
    <name type="scientific">Polyangium spumosum</name>
    <dbReference type="NCBI Taxonomy" id="889282"/>
    <lineage>
        <taxon>Bacteria</taxon>
        <taxon>Pseudomonadati</taxon>
        <taxon>Myxococcota</taxon>
        <taxon>Polyangia</taxon>
        <taxon>Polyangiales</taxon>
        <taxon>Polyangiaceae</taxon>
        <taxon>Polyangium</taxon>
    </lineage>
</organism>
<protein>
    <submittedName>
        <fullName evidence="6">Aldehyde dehydrogenase family protein</fullName>
    </submittedName>
</protein>
<evidence type="ECO:0000256" key="4">
    <source>
        <dbReference type="SAM" id="MobiDB-lite"/>
    </source>
</evidence>
<evidence type="ECO:0000256" key="1">
    <source>
        <dbReference type="ARBA" id="ARBA00023002"/>
    </source>
</evidence>
<feature type="compositionally biased region" description="Polar residues" evidence="4">
    <location>
        <begin position="19"/>
        <end position="28"/>
    </location>
</feature>
<dbReference type="OrthoDB" id="9762913at2"/>
<dbReference type="Gene3D" id="3.40.605.10">
    <property type="entry name" value="Aldehyde Dehydrogenase, Chain A, domain 1"/>
    <property type="match status" value="1"/>
</dbReference>
<evidence type="ECO:0000313" key="7">
    <source>
        <dbReference type="Proteomes" id="UP000440224"/>
    </source>
</evidence>
<evidence type="ECO:0000313" key="6">
    <source>
        <dbReference type="EMBL" id="MRG91676.1"/>
    </source>
</evidence>
<dbReference type="RefSeq" id="WP_153818565.1">
    <property type="nucleotide sequence ID" value="NZ_WJIE01000002.1"/>
</dbReference>
<dbReference type="InterPro" id="IPR016162">
    <property type="entry name" value="Ald_DH_N"/>
</dbReference>
<gene>
    <name evidence="6" type="ORF">GF068_07020</name>
</gene>
<sequence>MDVQQDEQPSEAQAAAPGTNETNETSAEPAQDGPFPAQSPLDGSALSPVTATPPSEIPELARKARAAQEAWSKKTARERASVIAPVKQRLLARAEEIADLLHHECGKPIEEAALAEVLPNADLVDYWTDSIEELLEGTTIELDPLAYPGKLGRIHKAPRGLVGLITPWNYPVAIPLRTIVPALLAGNAVLFKPSEVTPRAGALVASLFEGLLPDGLLALVQGGGDVGAAIVDEADVVVFTGSVATGRRVAVRCAERLIPCSLELGGKDAAIVMADAPVERTANGIVWGAFTNAGQNCASIERVYVDRSIAEKLVPKIVELTKKLEPGRDTAVLTTSRQCDIVRRHLAEAVASGAEVLAGGAPEEGSLAFAPTVVKLDHEDTPLLREETFGPLLPIVIVDGVEDAITRVNASTFGLTTSLWTRRVGAAHELARRLKTGVVTINNHGFTAAVAAAPWTGTGESGYGITNSPHALAELTRPQFVLEDRSRAARELWWYPYTPVLRKIAFAMARARGGAGLFGRIAAVFELVAALPKRLLGG</sequence>
<dbReference type="SUPFAM" id="SSF53720">
    <property type="entry name" value="ALDH-like"/>
    <property type="match status" value="1"/>
</dbReference>
<dbReference type="InterPro" id="IPR016163">
    <property type="entry name" value="Ald_DH_C"/>
</dbReference>
<dbReference type="CDD" id="cd07099">
    <property type="entry name" value="ALDH_DDALDH"/>
    <property type="match status" value="1"/>
</dbReference>
<feature type="domain" description="Aldehyde dehydrogenase" evidence="5">
    <location>
        <begin position="33"/>
        <end position="480"/>
    </location>
</feature>
<dbReference type="InterPro" id="IPR015590">
    <property type="entry name" value="Aldehyde_DH_dom"/>
</dbReference>
<dbReference type="PROSITE" id="PS00687">
    <property type="entry name" value="ALDEHYDE_DEHYDR_GLU"/>
    <property type="match status" value="1"/>
</dbReference>
<feature type="active site" evidence="2">
    <location>
        <position position="263"/>
    </location>
</feature>
<accession>A0A6N7PLG9</accession>
<dbReference type="Proteomes" id="UP000440224">
    <property type="component" value="Unassembled WGS sequence"/>
</dbReference>
<dbReference type="Pfam" id="PF00171">
    <property type="entry name" value="Aldedh"/>
    <property type="match status" value="1"/>
</dbReference>
<dbReference type="InterPro" id="IPR029510">
    <property type="entry name" value="Ald_DH_CS_GLU"/>
</dbReference>
<evidence type="ECO:0000259" key="5">
    <source>
        <dbReference type="Pfam" id="PF00171"/>
    </source>
</evidence>
<dbReference type="Gene3D" id="3.40.309.10">
    <property type="entry name" value="Aldehyde Dehydrogenase, Chain A, domain 2"/>
    <property type="match status" value="1"/>
</dbReference>
<dbReference type="EMBL" id="WJIE01000002">
    <property type="protein sequence ID" value="MRG91676.1"/>
    <property type="molecule type" value="Genomic_DNA"/>
</dbReference>
<proteinExistence type="inferred from homology"/>
<comment type="similarity">
    <text evidence="3">Belongs to the aldehyde dehydrogenase family.</text>
</comment>
<dbReference type="InterPro" id="IPR016161">
    <property type="entry name" value="Ald_DH/histidinol_DH"/>
</dbReference>
<comment type="caution">
    <text evidence="6">The sequence shown here is derived from an EMBL/GenBank/DDBJ whole genome shotgun (WGS) entry which is preliminary data.</text>
</comment>
<keyword evidence="7" id="KW-1185">Reference proteome</keyword>
<keyword evidence="1 3" id="KW-0560">Oxidoreductase</keyword>
<evidence type="ECO:0000256" key="3">
    <source>
        <dbReference type="RuleBase" id="RU003345"/>
    </source>
</evidence>
<reference evidence="6 7" key="1">
    <citation type="submission" date="2019-10" db="EMBL/GenBank/DDBJ databases">
        <title>A soil myxobacterium in the family Polyangiaceae.</title>
        <authorList>
            <person name="Li Y."/>
            <person name="Wang J."/>
        </authorList>
    </citation>
    <scope>NUCLEOTIDE SEQUENCE [LARGE SCALE GENOMIC DNA]</scope>
    <source>
        <strain evidence="6 7">DSM 14734</strain>
    </source>
</reference>
<dbReference type="PANTHER" id="PTHR11699">
    <property type="entry name" value="ALDEHYDE DEHYDROGENASE-RELATED"/>
    <property type="match status" value="1"/>
</dbReference>
<name>A0A6N7PLG9_9BACT</name>